<evidence type="ECO:0000256" key="6">
    <source>
        <dbReference type="ARBA" id="ARBA00023033"/>
    </source>
</evidence>
<keyword evidence="8" id="KW-1185">Reference proteome</keyword>
<dbReference type="Pfam" id="PF00743">
    <property type="entry name" value="FMO-like"/>
    <property type="match status" value="1"/>
</dbReference>
<dbReference type="SUPFAM" id="SSF51905">
    <property type="entry name" value="FAD/NAD(P)-binding domain"/>
    <property type="match status" value="1"/>
</dbReference>
<keyword evidence="5" id="KW-0560">Oxidoreductase</keyword>
<dbReference type="Pfam" id="PF13450">
    <property type="entry name" value="NAD_binding_8"/>
    <property type="match status" value="1"/>
</dbReference>
<gene>
    <name evidence="7" type="ORF">BCV70DRAFT_199810</name>
</gene>
<dbReference type="InParanoid" id="A0A317XQE8"/>
<protein>
    <submittedName>
        <fullName evidence="7">FAD/NAD(P)-binding domain-containing protein</fullName>
    </submittedName>
</protein>
<keyword evidence="3" id="KW-0274">FAD</keyword>
<comment type="cofactor">
    <cofactor evidence="1">
        <name>FAD</name>
        <dbReference type="ChEBI" id="CHEBI:57692"/>
    </cofactor>
</comment>
<keyword evidence="4" id="KW-0521">NADP</keyword>
<dbReference type="FunFam" id="3.50.50.60:FF:000228">
    <property type="entry name" value="FAD-containing monooxygenase EthA"/>
    <property type="match status" value="1"/>
</dbReference>
<dbReference type="GO" id="GO:0004499">
    <property type="term" value="F:N,N-dimethylaniline monooxygenase activity"/>
    <property type="evidence" value="ECO:0007669"/>
    <property type="project" value="InterPro"/>
</dbReference>
<dbReference type="InterPro" id="IPR036188">
    <property type="entry name" value="FAD/NAD-bd_sf"/>
</dbReference>
<evidence type="ECO:0000313" key="8">
    <source>
        <dbReference type="Proteomes" id="UP000246740"/>
    </source>
</evidence>
<evidence type="ECO:0000256" key="5">
    <source>
        <dbReference type="ARBA" id="ARBA00023002"/>
    </source>
</evidence>
<dbReference type="STRING" id="1882483.A0A317XQE8"/>
<dbReference type="EMBL" id="KZ819192">
    <property type="protein sequence ID" value="PWZ00536.1"/>
    <property type="molecule type" value="Genomic_DNA"/>
</dbReference>
<evidence type="ECO:0000313" key="7">
    <source>
        <dbReference type="EMBL" id="PWZ00536.1"/>
    </source>
</evidence>
<dbReference type="GO" id="GO:0050660">
    <property type="term" value="F:flavin adenine dinucleotide binding"/>
    <property type="evidence" value="ECO:0007669"/>
    <property type="project" value="InterPro"/>
</dbReference>
<dbReference type="PANTHER" id="PTHR43872:SF1">
    <property type="entry name" value="MONOOXYGENASE, PUTATIVE (AFU_ORTHOLOGUE AFUA_8G02570)-RELATED"/>
    <property type="match status" value="1"/>
</dbReference>
<name>A0A317XQE8_9BASI</name>
<dbReference type="GO" id="GO:0050661">
    <property type="term" value="F:NADP binding"/>
    <property type="evidence" value="ECO:0007669"/>
    <property type="project" value="InterPro"/>
</dbReference>
<keyword evidence="2" id="KW-0285">Flavoprotein</keyword>
<evidence type="ECO:0000256" key="2">
    <source>
        <dbReference type="ARBA" id="ARBA00022630"/>
    </source>
</evidence>
<dbReference type="InterPro" id="IPR020946">
    <property type="entry name" value="Flavin_mOase-like"/>
</dbReference>
<dbReference type="Gene3D" id="3.50.50.60">
    <property type="entry name" value="FAD/NAD(P)-binding domain"/>
    <property type="match status" value="3"/>
</dbReference>
<dbReference type="PRINTS" id="PR00411">
    <property type="entry name" value="PNDRDTASEI"/>
</dbReference>
<accession>A0A317XQE8</accession>
<sequence>MGSTLNYDDSDVLDVLIIGAGISGINAAYRLHDELPDKKYLILEGRDNLGGTWDLFRYPGIRSDSDLHTFGYAFKEWTGPDIAEGKEIISYLKAVSDENGITDRTRYSTKVNSAAYSSEERCWFVNATSGGQEKQYRSRFLYSCTGYYDYHAALKADIPGIDNFKGKVVHPQFWNITEDDYRGKRVAVIGSGATAITLLPSMADVAKDVTIVQRSPAYILSLDKFDPIAKFFRMFLPKRLAAFAIRQKNVARMYGSYHLFQTFPGFAKRVLRFATKLQLPKDVPLDPHFKPNYNPWDQRLCICPDGDFYKCLRDGKAHIATGHIEQVTGNEIIMKNGERIPADIIVTATGLKLQIGGGVDMSVDKKPIKANDCFVWKGSMLEGVPNFAISIGYTNASWTLGSDCTAQFVCRLIKHLDQYHKSQVQPKPENRNQLQEAPLLNLNSTYVKKAENDLPKAATSGPWRMRTNYWYDLVQAKYGSFDQLAFA</sequence>
<reference evidence="7 8" key="1">
    <citation type="journal article" date="2018" name="Mol. Biol. Evol.">
        <title>Broad Genomic Sampling Reveals a Smut Pathogenic Ancestry of the Fungal Clade Ustilaginomycotina.</title>
        <authorList>
            <person name="Kijpornyongpan T."/>
            <person name="Mondo S.J."/>
            <person name="Barry K."/>
            <person name="Sandor L."/>
            <person name="Lee J."/>
            <person name="Lipzen A."/>
            <person name="Pangilinan J."/>
            <person name="LaButti K."/>
            <person name="Hainaut M."/>
            <person name="Henrissat B."/>
            <person name="Grigoriev I.V."/>
            <person name="Spatafora J.W."/>
            <person name="Aime M.C."/>
        </authorList>
    </citation>
    <scope>NUCLEOTIDE SEQUENCE [LARGE SCALE GENOMIC DNA]</scope>
    <source>
        <strain evidence="7 8">MCA 3645</strain>
    </source>
</reference>
<dbReference type="InterPro" id="IPR051820">
    <property type="entry name" value="FAD-binding_MO"/>
</dbReference>
<dbReference type="PANTHER" id="PTHR43872">
    <property type="entry name" value="MONOOXYGENASE, PUTATIVE (AFU_ORTHOLOGUE AFUA_8G02570)-RELATED"/>
    <property type="match status" value="1"/>
</dbReference>
<proteinExistence type="predicted"/>
<evidence type="ECO:0000256" key="1">
    <source>
        <dbReference type="ARBA" id="ARBA00001974"/>
    </source>
</evidence>
<evidence type="ECO:0000256" key="4">
    <source>
        <dbReference type="ARBA" id="ARBA00022857"/>
    </source>
</evidence>
<evidence type="ECO:0000256" key="3">
    <source>
        <dbReference type="ARBA" id="ARBA00022827"/>
    </source>
</evidence>
<organism evidence="7 8">
    <name type="scientific">Testicularia cyperi</name>
    <dbReference type="NCBI Taxonomy" id="1882483"/>
    <lineage>
        <taxon>Eukaryota</taxon>
        <taxon>Fungi</taxon>
        <taxon>Dikarya</taxon>
        <taxon>Basidiomycota</taxon>
        <taxon>Ustilaginomycotina</taxon>
        <taxon>Ustilaginomycetes</taxon>
        <taxon>Ustilaginales</taxon>
        <taxon>Anthracoideaceae</taxon>
        <taxon>Testicularia</taxon>
    </lineage>
</organism>
<keyword evidence="6" id="KW-0503">Monooxygenase</keyword>
<dbReference type="AlphaFoldDB" id="A0A317XQE8"/>
<dbReference type="OrthoDB" id="74360at2759"/>
<dbReference type="Proteomes" id="UP000246740">
    <property type="component" value="Unassembled WGS sequence"/>
</dbReference>